<comment type="caution">
    <text evidence="1">The sequence shown here is derived from an EMBL/GenBank/DDBJ whole genome shotgun (WGS) entry which is preliminary data.</text>
</comment>
<name>A0ABR1WRY1_9PEZI</name>
<proteinExistence type="predicted"/>
<protein>
    <submittedName>
        <fullName evidence="1">Uncharacterized protein</fullName>
    </submittedName>
</protein>
<dbReference type="RefSeq" id="XP_066669727.1">
    <property type="nucleotide sequence ID" value="XM_066810804.1"/>
</dbReference>
<dbReference type="EMBL" id="JAQQWN010000005">
    <property type="protein sequence ID" value="KAK8085218.1"/>
    <property type="molecule type" value="Genomic_DNA"/>
</dbReference>
<keyword evidence="2" id="KW-1185">Reference proteome</keyword>
<gene>
    <name evidence="1" type="ORF">PG997_006489</name>
</gene>
<dbReference type="Proteomes" id="UP001433268">
    <property type="component" value="Unassembled WGS sequence"/>
</dbReference>
<accession>A0ABR1WRY1</accession>
<evidence type="ECO:0000313" key="1">
    <source>
        <dbReference type="EMBL" id="KAK8085218.1"/>
    </source>
</evidence>
<reference evidence="1 2" key="1">
    <citation type="submission" date="2023-01" db="EMBL/GenBank/DDBJ databases">
        <title>Analysis of 21 Apiospora genomes using comparative genomics revels a genus with tremendous synthesis potential of carbohydrate active enzymes and secondary metabolites.</title>
        <authorList>
            <person name="Sorensen T."/>
        </authorList>
    </citation>
    <scope>NUCLEOTIDE SEQUENCE [LARGE SCALE GENOMIC DNA]</scope>
    <source>
        <strain evidence="1 2">CBS 114990</strain>
    </source>
</reference>
<sequence>MSYLNIAFRDWVTNWELDTIHKISCYDGLGNYSLELDNAGRRTVGVIGNLLLDRYTSRETAIHLVDIRWTGLGGQGIAMRGIWKVLCLAIEIFCCHRSSRVKLAATVAQMAPFDLVRSAKAGLEGPLAGWSSAFIAHFASRSKTLPPPPCFRHCITHSHA</sequence>
<organism evidence="1 2">
    <name type="scientific">Apiospora hydei</name>
    <dbReference type="NCBI Taxonomy" id="1337664"/>
    <lineage>
        <taxon>Eukaryota</taxon>
        <taxon>Fungi</taxon>
        <taxon>Dikarya</taxon>
        <taxon>Ascomycota</taxon>
        <taxon>Pezizomycotina</taxon>
        <taxon>Sordariomycetes</taxon>
        <taxon>Xylariomycetidae</taxon>
        <taxon>Amphisphaeriales</taxon>
        <taxon>Apiosporaceae</taxon>
        <taxon>Apiospora</taxon>
    </lineage>
</organism>
<dbReference type="GeneID" id="92043864"/>
<evidence type="ECO:0000313" key="2">
    <source>
        <dbReference type="Proteomes" id="UP001433268"/>
    </source>
</evidence>